<keyword evidence="10" id="KW-1185">Reference proteome</keyword>
<comment type="similarity">
    <text evidence="2">Belongs to the major facilitator superfamily.</text>
</comment>
<reference evidence="9 10" key="1">
    <citation type="submission" date="2020-04" db="EMBL/GenBank/DDBJ databases">
        <title>Rhodospirillaceae bacterium KN72 isolated from deep sea.</title>
        <authorList>
            <person name="Zhang D.-C."/>
        </authorList>
    </citation>
    <scope>NUCLEOTIDE SEQUENCE [LARGE SCALE GENOMIC DNA]</scope>
    <source>
        <strain evidence="9 10">KN72</strain>
    </source>
</reference>
<feature type="transmembrane region" description="Helical" evidence="7">
    <location>
        <begin position="394"/>
        <end position="416"/>
    </location>
</feature>
<feature type="transmembrane region" description="Helical" evidence="7">
    <location>
        <begin position="53"/>
        <end position="71"/>
    </location>
</feature>
<keyword evidence="5 7" id="KW-1133">Transmembrane helix</keyword>
<dbReference type="GO" id="GO:0016020">
    <property type="term" value="C:membrane"/>
    <property type="evidence" value="ECO:0007669"/>
    <property type="project" value="UniProtKB-SubCell"/>
</dbReference>
<evidence type="ECO:0000256" key="2">
    <source>
        <dbReference type="ARBA" id="ARBA00008335"/>
    </source>
</evidence>
<comment type="caution">
    <text evidence="9">The sequence shown here is derived from an EMBL/GenBank/DDBJ whole genome shotgun (WGS) entry which is preliminary data.</text>
</comment>
<feature type="transmembrane region" description="Helical" evidence="7">
    <location>
        <begin position="238"/>
        <end position="259"/>
    </location>
</feature>
<dbReference type="InterPro" id="IPR020846">
    <property type="entry name" value="MFS_dom"/>
</dbReference>
<dbReference type="InterPro" id="IPR036259">
    <property type="entry name" value="MFS_trans_sf"/>
</dbReference>
<feature type="transmembrane region" description="Helical" evidence="7">
    <location>
        <begin position="304"/>
        <end position="323"/>
    </location>
</feature>
<evidence type="ECO:0000313" key="10">
    <source>
        <dbReference type="Proteomes" id="UP000539372"/>
    </source>
</evidence>
<evidence type="ECO:0000256" key="4">
    <source>
        <dbReference type="ARBA" id="ARBA00022692"/>
    </source>
</evidence>
<dbReference type="PANTHER" id="PTHR12778:SF10">
    <property type="entry name" value="MAJOR FACILITATOR SUPERFAMILY DOMAIN-CONTAINING PROTEIN 3"/>
    <property type="match status" value="1"/>
</dbReference>
<dbReference type="InterPro" id="IPR011701">
    <property type="entry name" value="MFS"/>
</dbReference>
<dbReference type="PANTHER" id="PTHR12778">
    <property type="entry name" value="SOLUTE CARRIER FAMILY 33 ACETYL-COA TRANSPORTER -RELATED"/>
    <property type="match status" value="1"/>
</dbReference>
<evidence type="ECO:0000313" key="9">
    <source>
        <dbReference type="EMBL" id="NMM45833.1"/>
    </source>
</evidence>
<dbReference type="InterPro" id="IPR004752">
    <property type="entry name" value="AmpG_permease/AT-1"/>
</dbReference>
<evidence type="ECO:0000256" key="7">
    <source>
        <dbReference type="SAM" id="Phobius"/>
    </source>
</evidence>
<dbReference type="NCBIfam" id="TIGR00901">
    <property type="entry name" value="2A0125"/>
    <property type="match status" value="1"/>
</dbReference>
<evidence type="ECO:0000256" key="6">
    <source>
        <dbReference type="ARBA" id="ARBA00023136"/>
    </source>
</evidence>
<proteinExistence type="inferred from homology"/>
<dbReference type="RefSeq" id="WP_169626210.1">
    <property type="nucleotide sequence ID" value="NZ_JABBNT010000004.1"/>
</dbReference>
<dbReference type="GO" id="GO:0022857">
    <property type="term" value="F:transmembrane transporter activity"/>
    <property type="evidence" value="ECO:0007669"/>
    <property type="project" value="InterPro"/>
</dbReference>
<feature type="domain" description="Major facilitator superfamily (MFS) profile" evidence="8">
    <location>
        <begin position="19"/>
        <end position="419"/>
    </location>
</feature>
<dbReference type="PROSITE" id="PS50850">
    <property type="entry name" value="MFS"/>
    <property type="match status" value="1"/>
</dbReference>
<organism evidence="9 10">
    <name type="scientific">Pacificispira spongiicola</name>
    <dbReference type="NCBI Taxonomy" id="2729598"/>
    <lineage>
        <taxon>Bacteria</taxon>
        <taxon>Pseudomonadati</taxon>
        <taxon>Pseudomonadota</taxon>
        <taxon>Alphaproteobacteria</taxon>
        <taxon>Rhodospirillales</taxon>
        <taxon>Rhodospirillaceae</taxon>
        <taxon>Pacificispira</taxon>
    </lineage>
</organism>
<feature type="transmembrane region" description="Helical" evidence="7">
    <location>
        <begin position="92"/>
        <end position="111"/>
    </location>
</feature>
<gene>
    <name evidence="9" type="ORF">HH303_15155</name>
</gene>
<evidence type="ECO:0000256" key="5">
    <source>
        <dbReference type="ARBA" id="ARBA00022989"/>
    </source>
</evidence>
<evidence type="ECO:0000259" key="8">
    <source>
        <dbReference type="PROSITE" id="PS50850"/>
    </source>
</evidence>
<comment type="subcellular location">
    <subcellularLocation>
        <location evidence="1">Membrane</location>
        <topology evidence="1">Multi-pass membrane protein</topology>
    </subcellularLocation>
</comment>
<dbReference type="Proteomes" id="UP000539372">
    <property type="component" value="Unassembled WGS sequence"/>
</dbReference>
<dbReference type="AlphaFoldDB" id="A0A7Y0HGN2"/>
<evidence type="ECO:0000256" key="3">
    <source>
        <dbReference type="ARBA" id="ARBA00022448"/>
    </source>
</evidence>
<dbReference type="Pfam" id="PF07690">
    <property type="entry name" value="MFS_1"/>
    <property type="match status" value="1"/>
</dbReference>
<dbReference type="EMBL" id="JABBNT010000004">
    <property type="protein sequence ID" value="NMM45833.1"/>
    <property type="molecule type" value="Genomic_DNA"/>
</dbReference>
<sequence>MTEWGRRALAGLAIYKDRRIVLIALMGIASGLPLLLTLSTLTYWLRTVGVDRTTIGILALVGLPYTLKPLWAPILDQLPAPYPFARLGQRRGWAIIIQIFLMIAIAALGFTNPAADLFMTGLAVLLIAFLSASQDVVIDAFRIELLSDDEQGAGAAATQGGYRIGLLLAGAGALALSDFYDWQIVFLCLAACVPIGMIGVLLAVEPSNDSRQPVQSVKAFVKTGVIEPFVEFLARPSAIFILIFVLLYKFGDAIGGFMANPFYVDIGFTGTEIALVSKTTGVLATMIGVIVGGALVRAIGLLKALVVGGILQAVTNFLFAWVATVGPDVSALAVAVWGDNFTGGLGSAAFIAYLSALCNKEFTATQYALLTSLMAMGRTIMSTPSGYLVDMVGWAEFFILTAFLAVPGLILIAILARTGAGLSSRKAI</sequence>
<feature type="transmembrane region" description="Helical" evidence="7">
    <location>
        <begin position="20"/>
        <end position="41"/>
    </location>
</feature>
<dbReference type="Gene3D" id="1.20.1250.20">
    <property type="entry name" value="MFS general substrate transporter like domains"/>
    <property type="match status" value="2"/>
</dbReference>
<keyword evidence="4 7" id="KW-0812">Transmembrane</keyword>
<feature type="transmembrane region" description="Helical" evidence="7">
    <location>
        <begin position="279"/>
        <end position="297"/>
    </location>
</feature>
<accession>A0A7Y0HGN2</accession>
<keyword evidence="6 7" id="KW-0472">Membrane</keyword>
<dbReference type="SUPFAM" id="SSF103473">
    <property type="entry name" value="MFS general substrate transporter"/>
    <property type="match status" value="1"/>
</dbReference>
<feature type="transmembrane region" description="Helical" evidence="7">
    <location>
        <begin position="182"/>
        <end position="204"/>
    </location>
</feature>
<evidence type="ECO:0000256" key="1">
    <source>
        <dbReference type="ARBA" id="ARBA00004141"/>
    </source>
</evidence>
<feature type="transmembrane region" description="Helical" evidence="7">
    <location>
        <begin position="329"/>
        <end position="355"/>
    </location>
</feature>
<name>A0A7Y0HGN2_9PROT</name>
<keyword evidence="3" id="KW-0813">Transport</keyword>
<feature type="transmembrane region" description="Helical" evidence="7">
    <location>
        <begin position="367"/>
        <end position="388"/>
    </location>
</feature>
<protein>
    <submittedName>
        <fullName evidence="9">AmpG family muropeptide MFS transporter</fullName>
    </submittedName>
</protein>